<accession>A0A0B6ZHM5</accession>
<reference evidence="1" key="1">
    <citation type="submission" date="2014-12" db="EMBL/GenBank/DDBJ databases">
        <title>Insight into the proteome of Arion vulgaris.</title>
        <authorList>
            <person name="Aradska J."/>
            <person name="Bulat T."/>
            <person name="Smidak R."/>
            <person name="Sarate P."/>
            <person name="Gangsoo J."/>
            <person name="Sialana F."/>
            <person name="Bilban M."/>
            <person name="Lubec G."/>
        </authorList>
    </citation>
    <scope>NUCLEOTIDE SEQUENCE</scope>
    <source>
        <tissue evidence="1">Skin</tissue>
    </source>
</reference>
<protein>
    <submittedName>
        <fullName evidence="1">Uncharacterized protein</fullName>
    </submittedName>
</protein>
<gene>
    <name evidence="1" type="primary">ORF64799</name>
</gene>
<sequence>MHTLDSSLPELDSYVSYLGDMVVTSLKYLSPTSGGTVLDKPEADKGTSTYLLFKFLLVV</sequence>
<organism evidence="1">
    <name type="scientific">Arion vulgaris</name>
    <dbReference type="NCBI Taxonomy" id="1028688"/>
    <lineage>
        <taxon>Eukaryota</taxon>
        <taxon>Metazoa</taxon>
        <taxon>Spiralia</taxon>
        <taxon>Lophotrochozoa</taxon>
        <taxon>Mollusca</taxon>
        <taxon>Gastropoda</taxon>
        <taxon>Heterobranchia</taxon>
        <taxon>Euthyneura</taxon>
        <taxon>Panpulmonata</taxon>
        <taxon>Eupulmonata</taxon>
        <taxon>Stylommatophora</taxon>
        <taxon>Helicina</taxon>
        <taxon>Arionoidea</taxon>
        <taxon>Arionidae</taxon>
        <taxon>Arion</taxon>
    </lineage>
</organism>
<proteinExistence type="predicted"/>
<evidence type="ECO:0000313" key="1">
    <source>
        <dbReference type="EMBL" id="CEK68023.1"/>
    </source>
</evidence>
<dbReference type="AlphaFoldDB" id="A0A0B6ZHM5"/>
<dbReference type="EMBL" id="HACG01021158">
    <property type="protein sequence ID" value="CEK68023.1"/>
    <property type="molecule type" value="Transcribed_RNA"/>
</dbReference>
<name>A0A0B6ZHM5_9EUPU</name>